<keyword evidence="8 10" id="KW-1133">Transmembrane helix</keyword>
<dbReference type="GO" id="GO:0004016">
    <property type="term" value="F:adenylate cyclase activity"/>
    <property type="evidence" value="ECO:0007669"/>
    <property type="project" value="UniProtKB-UniRule"/>
</dbReference>
<keyword evidence="6 10" id="KW-0547">Nucleotide-binding</keyword>
<keyword evidence="9 10" id="KW-0472">Membrane</keyword>
<comment type="catalytic activity">
    <reaction evidence="1 10">
        <text>2 ATP = 3',3'-c-di-AMP + 2 diphosphate</text>
        <dbReference type="Rhea" id="RHEA:35655"/>
        <dbReference type="ChEBI" id="CHEBI:30616"/>
        <dbReference type="ChEBI" id="CHEBI:33019"/>
        <dbReference type="ChEBI" id="CHEBI:71500"/>
        <dbReference type="EC" id="2.7.7.85"/>
    </reaction>
</comment>
<dbReference type="HAMAP" id="MF_01499">
    <property type="entry name" value="DacA"/>
    <property type="match status" value="1"/>
</dbReference>
<dbReference type="GO" id="GO:0106408">
    <property type="term" value="F:diadenylate cyclase activity"/>
    <property type="evidence" value="ECO:0007669"/>
    <property type="project" value="UniProtKB-EC"/>
</dbReference>
<dbReference type="Proteomes" id="UP000253034">
    <property type="component" value="Unassembled WGS sequence"/>
</dbReference>
<dbReference type="AlphaFoldDB" id="A0A369B9M5"/>
<dbReference type="EMBL" id="QPJT01000008">
    <property type="protein sequence ID" value="RCX17227.1"/>
    <property type="molecule type" value="Genomic_DNA"/>
</dbReference>
<dbReference type="PIRSF" id="PIRSF004793">
    <property type="entry name" value="UCP004793"/>
    <property type="match status" value="1"/>
</dbReference>
<keyword evidence="13" id="KW-1185">Reference proteome</keyword>
<keyword evidence="5 10" id="KW-0548">Nucleotidyltransferase</keyword>
<dbReference type="InterPro" id="IPR034701">
    <property type="entry name" value="CdaA"/>
</dbReference>
<feature type="domain" description="DAC" evidence="11">
    <location>
        <begin position="100"/>
        <end position="263"/>
    </location>
</feature>
<protein>
    <recommendedName>
        <fullName evidence="10">Diadenylate cyclase</fullName>
        <shortName evidence="10">DAC</shortName>
        <ecNumber evidence="10">2.7.7.85</ecNumber>
    </recommendedName>
    <alternativeName>
        <fullName evidence="10">Cyclic-di-AMP synthase</fullName>
        <shortName evidence="10">c-di-AMP synthase</shortName>
    </alternativeName>
</protein>
<evidence type="ECO:0000256" key="4">
    <source>
        <dbReference type="ARBA" id="ARBA00022692"/>
    </source>
</evidence>
<evidence type="ECO:0000256" key="5">
    <source>
        <dbReference type="ARBA" id="ARBA00022695"/>
    </source>
</evidence>
<dbReference type="Pfam" id="PF19293">
    <property type="entry name" value="CdaA_N"/>
    <property type="match status" value="1"/>
</dbReference>
<dbReference type="InterPro" id="IPR003390">
    <property type="entry name" value="DNA_integrity_scan_DisA_N"/>
</dbReference>
<gene>
    <name evidence="10" type="primary">dacA</name>
    <name evidence="12" type="ORF">DFR58_108122</name>
</gene>
<dbReference type="InterPro" id="IPR045585">
    <property type="entry name" value="CdaA_N"/>
</dbReference>
<comment type="function">
    <text evidence="10">Catalyzes the condensation of 2 ATP molecules into cyclic di-AMP (c-di-AMP), a second messenger used to regulate differing processes in different bacteria.</text>
</comment>
<dbReference type="NCBIfam" id="TIGR00159">
    <property type="entry name" value="diadenylate cyclase CdaA"/>
    <property type="match status" value="1"/>
</dbReference>
<evidence type="ECO:0000259" key="11">
    <source>
        <dbReference type="PROSITE" id="PS51794"/>
    </source>
</evidence>
<evidence type="ECO:0000256" key="9">
    <source>
        <dbReference type="ARBA" id="ARBA00023136"/>
    </source>
</evidence>
<dbReference type="GO" id="GO:0006171">
    <property type="term" value="P:cAMP biosynthetic process"/>
    <property type="evidence" value="ECO:0007669"/>
    <property type="project" value="InterPro"/>
</dbReference>
<keyword evidence="7 10" id="KW-0067">ATP-binding</keyword>
<accession>A0A369B9M5</accession>
<dbReference type="Gene3D" id="3.40.1700.10">
    <property type="entry name" value="DNA integrity scanning protein, DisA, N-terminal domain"/>
    <property type="match status" value="1"/>
</dbReference>
<dbReference type="GO" id="GO:0005524">
    <property type="term" value="F:ATP binding"/>
    <property type="evidence" value="ECO:0007669"/>
    <property type="project" value="UniProtKB-UniRule"/>
</dbReference>
<dbReference type="PANTHER" id="PTHR34185:SF1">
    <property type="entry name" value="DIADENYLATE CYCLASE"/>
    <property type="match status" value="1"/>
</dbReference>
<dbReference type="FunFam" id="3.40.1700.10:FF:000002">
    <property type="entry name" value="Diadenylate cyclase"/>
    <property type="match status" value="1"/>
</dbReference>
<evidence type="ECO:0000256" key="6">
    <source>
        <dbReference type="ARBA" id="ARBA00022741"/>
    </source>
</evidence>
<evidence type="ECO:0000256" key="3">
    <source>
        <dbReference type="ARBA" id="ARBA00022679"/>
    </source>
</evidence>
<name>A0A369B9M5_9FIRM</name>
<dbReference type="PROSITE" id="PS51794">
    <property type="entry name" value="DAC"/>
    <property type="match status" value="1"/>
</dbReference>
<evidence type="ECO:0000256" key="2">
    <source>
        <dbReference type="ARBA" id="ARBA00022475"/>
    </source>
</evidence>
<organism evidence="12 13">
    <name type="scientific">Anaerobacterium chartisolvens</name>
    <dbReference type="NCBI Taxonomy" id="1297424"/>
    <lineage>
        <taxon>Bacteria</taxon>
        <taxon>Bacillati</taxon>
        <taxon>Bacillota</taxon>
        <taxon>Clostridia</taxon>
        <taxon>Eubacteriales</taxon>
        <taxon>Oscillospiraceae</taxon>
        <taxon>Anaerobacterium</taxon>
    </lineage>
</organism>
<reference evidence="12 13" key="1">
    <citation type="submission" date="2018-07" db="EMBL/GenBank/DDBJ databases">
        <title>Genomic Encyclopedia of Type Strains, Phase IV (KMG-IV): sequencing the most valuable type-strain genomes for metagenomic binning, comparative biology and taxonomic classification.</title>
        <authorList>
            <person name="Goeker M."/>
        </authorList>
    </citation>
    <scope>NUCLEOTIDE SEQUENCE [LARGE SCALE GENOMIC DNA]</scope>
    <source>
        <strain evidence="12 13">DSM 27016</strain>
    </source>
</reference>
<evidence type="ECO:0000313" key="13">
    <source>
        <dbReference type="Proteomes" id="UP000253034"/>
    </source>
</evidence>
<comment type="subunit">
    <text evidence="10">Probably a homodimer.</text>
</comment>
<comment type="caution">
    <text evidence="12">The sequence shown here is derived from an EMBL/GenBank/DDBJ whole genome shotgun (WGS) entry which is preliminary data.</text>
</comment>
<sequence>MSELFNQFKLNEIVNFFAAYIGFSGPIDLIRAIVDISIVAYVVYTIVKLVKETRAWQLIKGILIILVISYVSGFLGLRTVKFLFDNSIQLISIAIVVLFQPELRRVLEQLGRSNIVSFFGFDDGNNIIKTTAVIEEIVKAAGEMSRTSTGAIIVIEKDTKIGEIINTGTQLDSNVSAELLINIFTPNTPLHDGAVIIRNNKIKSAACFLPLTDNPNLSKELGTRHRAALGITEVSDSITVVVSEETGKISFALAGGLTRNLTTDTLRKALNKNLLERDTPNRKLALWKVKPK</sequence>
<evidence type="ECO:0000256" key="8">
    <source>
        <dbReference type="ARBA" id="ARBA00022989"/>
    </source>
</evidence>
<evidence type="ECO:0000313" key="12">
    <source>
        <dbReference type="EMBL" id="RCX17227.1"/>
    </source>
</evidence>
<evidence type="ECO:0000256" key="10">
    <source>
        <dbReference type="HAMAP-Rule" id="MF_01499"/>
    </source>
</evidence>
<dbReference type="InterPro" id="IPR036888">
    <property type="entry name" value="DNA_integrity_DisA_N_sf"/>
</dbReference>
<dbReference type="GO" id="GO:0005886">
    <property type="term" value="C:plasma membrane"/>
    <property type="evidence" value="ECO:0007669"/>
    <property type="project" value="UniProtKB-SubCell"/>
</dbReference>
<evidence type="ECO:0000256" key="1">
    <source>
        <dbReference type="ARBA" id="ARBA00000877"/>
    </source>
</evidence>
<proteinExistence type="inferred from homology"/>
<dbReference type="SUPFAM" id="SSF143597">
    <property type="entry name" value="YojJ-like"/>
    <property type="match status" value="1"/>
</dbReference>
<keyword evidence="4 10" id="KW-0812">Transmembrane</keyword>
<dbReference type="InterPro" id="IPR050338">
    <property type="entry name" value="DisA"/>
</dbReference>
<keyword evidence="2 10" id="KW-1003">Cell membrane</keyword>
<dbReference type="Pfam" id="PF02457">
    <property type="entry name" value="DAC"/>
    <property type="match status" value="1"/>
</dbReference>
<dbReference type="EC" id="2.7.7.85" evidence="10"/>
<comment type="subcellular location">
    <subcellularLocation>
        <location evidence="10">Cell membrane</location>
        <topology evidence="10">Single-pass membrane protein</topology>
    </subcellularLocation>
</comment>
<keyword evidence="3 10" id="KW-0808">Transferase</keyword>
<dbReference type="PANTHER" id="PTHR34185">
    <property type="entry name" value="DIADENYLATE CYCLASE"/>
    <property type="match status" value="1"/>
</dbReference>
<evidence type="ECO:0000256" key="7">
    <source>
        <dbReference type="ARBA" id="ARBA00022840"/>
    </source>
</evidence>
<feature type="transmembrane region" description="Helical" evidence="10">
    <location>
        <begin position="58"/>
        <end position="76"/>
    </location>
</feature>
<dbReference type="InterPro" id="IPR014046">
    <property type="entry name" value="C-di-AMP_synthase"/>
</dbReference>
<comment type="similarity">
    <text evidence="10">Belongs to the adenylate cyclase family. DacA/CdaA subfamily.</text>
</comment>